<accession>A0A0G1PME9</accession>
<sequence length="93" mass="10199">MESSLVSQAIKKLQQSDLASMDIAQMITLLNGAGGETQEVLARFILSEHPDIVRSLLSRYGEIKQSVQDSTGKAPEAIIQSIIEDYQGNISYE</sequence>
<dbReference type="EMBL" id="LCMG01000006">
    <property type="protein sequence ID" value="KKU33974.1"/>
    <property type="molecule type" value="Genomic_DNA"/>
</dbReference>
<protein>
    <submittedName>
        <fullName evidence="1">Uncharacterized protein</fullName>
    </submittedName>
</protein>
<comment type="caution">
    <text evidence="1">The sequence shown here is derived from an EMBL/GenBank/DDBJ whole genome shotgun (WGS) entry which is preliminary data.</text>
</comment>
<evidence type="ECO:0000313" key="1">
    <source>
        <dbReference type="EMBL" id="KKU33974.1"/>
    </source>
</evidence>
<reference evidence="1 2" key="1">
    <citation type="journal article" date="2015" name="Nature">
        <title>rRNA introns, odd ribosomes, and small enigmatic genomes across a large radiation of phyla.</title>
        <authorList>
            <person name="Brown C.T."/>
            <person name="Hug L.A."/>
            <person name="Thomas B.C."/>
            <person name="Sharon I."/>
            <person name="Castelle C.J."/>
            <person name="Singh A."/>
            <person name="Wilkins M.J."/>
            <person name="Williams K.H."/>
            <person name="Banfield J.F."/>
        </authorList>
    </citation>
    <scope>NUCLEOTIDE SEQUENCE [LARGE SCALE GENOMIC DNA]</scope>
</reference>
<dbReference type="AlphaFoldDB" id="A0A0G1PME9"/>
<proteinExistence type="predicted"/>
<name>A0A0G1PME9_9BACT</name>
<evidence type="ECO:0000313" key="2">
    <source>
        <dbReference type="Proteomes" id="UP000034705"/>
    </source>
</evidence>
<dbReference type="Proteomes" id="UP000034705">
    <property type="component" value="Unassembled WGS sequence"/>
</dbReference>
<gene>
    <name evidence="1" type="ORF">UX45_C0006G0026</name>
</gene>
<organism evidence="1 2">
    <name type="scientific">Candidatus Uhrbacteria bacterium GW2011_GWF2_46_218</name>
    <dbReference type="NCBI Taxonomy" id="1619001"/>
    <lineage>
        <taxon>Bacteria</taxon>
        <taxon>Candidatus Uhriibacteriota</taxon>
    </lineage>
</organism>